<sequence>MRAKVVEISWHDTQPVYSCDFQPIPPAQLKRILPFPQPHSSQLTPNGPTADVSQGSTPLNNIGHKSGLGPSSSSTSGTGAAHLERSASQSTADFVESKNSSTSSSSAAGVATRQYRLATAGADKNVRIWMVHPNVVTNVAPDGQQITPHPPRITYLSTLKRHTAAVNVVRWSPNGQILASAGDDGLIILWVASDLPPSNFGEESAEEMGDKEYWRDKRAINVTKQEIYDIAWSPDGKYIIAGSTDNLAQVFSVADGRYATGSCVHQIQDHSHYVQGVAWDPLNEYLATQSSDRTVQVHAVSQRNNALSIHPATRDRSGKATPHAVMEIRNSRAPSFSMNRPSIARRSSTVSDAGSTATLISELPDPVMAAPNISSANASVPATPLSNMNPPSNKPSSRRSSFSSTAATGSPMLVARDTFRGGRSPSPAPLPAIRPTPLTAQSINQKLYGDELATNFFRRLTFSPDGGLLLTPAGQIEEPHWPPMSTTSEDDSTIPKPKTNAAEGSKSTVYIYSRANFARPPIAHLPGHKTTTVAIKFSPIFYDLRPMTDSTPVPPKKIILDKKNPSPIHVSIEMPPPPVPSSQTSSTPTSMFALPYRLMYAVASQDSVLLYDTQQAGPIAIFKGLHYSAFTDVSWSPAGDCLVLTSSDGYCSIVVFDVAELGSLHPTQQHHRQLQAIAQSHSGHVMNAHSLPPSPAPGHAIPTSVNSTPRLDKEGSIGGTSNHTISTPTASFILPGPTTPSVAGSDAFQSNLAGTSGLPVGASSAKPHILQATVASALAAPSAASSSTNNGAQKREADDATQAKPKKRRIELTRVE</sequence>
<reference evidence="1" key="1">
    <citation type="submission" date="2023-04" db="EMBL/GenBank/DDBJ databases">
        <title>Draft Genome sequencing of Naganishia species isolated from polar environments using Oxford Nanopore Technology.</title>
        <authorList>
            <person name="Leo P."/>
            <person name="Venkateswaran K."/>
        </authorList>
    </citation>
    <scope>NUCLEOTIDE SEQUENCE</scope>
    <source>
        <strain evidence="1">MNA-CCFEE 5423</strain>
    </source>
</reference>
<comment type="caution">
    <text evidence="1">The sequence shown here is derived from an EMBL/GenBank/DDBJ whole genome shotgun (WGS) entry which is preliminary data.</text>
</comment>
<name>A0ACC2VVR5_9TREE</name>
<gene>
    <name evidence="1" type="ORF">QFC21_002613</name>
</gene>
<evidence type="ECO:0000313" key="2">
    <source>
        <dbReference type="Proteomes" id="UP001227268"/>
    </source>
</evidence>
<evidence type="ECO:0000313" key="1">
    <source>
        <dbReference type="EMBL" id="KAJ9103190.1"/>
    </source>
</evidence>
<organism evidence="1 2">
    <name type="scientific">Naganishia friedmannii</name>
    <dbReference type="NCBI Taxonomy" id="89922"/>
    <lineage>
        <taxon>Eukaryota</taxon>
        <taxon>Fungi</taxon>
        <taxon>Dikarya</taxon>
        <taxon>Basidiomycota</taxon>
        <taxon>Agaricomycotina</taxon>
        <taxon>Tremellomycetes</taxon>
        <taxon>Filobasidiales</taxon>
        <taxon>Filobasidiaceae</taxon>
        <taxon>Naganishia</taxon>
    </lineage>
</organism>
<dbReference type="Proteomes" id="UP001227268">
    <property type="component" value="Unassembled WGS sequence"/>
</dbReference>
<dbReference type="EMBL" id="JASBWT010000007">
    <property type="protein sequence ID" value="KAJ9103190.1"/>
    <property type="molecule type" value="Genomic_DNA"/>
</dbReference>
<protein>
    <submittedName>
        <fullName evidence="1">Uncharacterized protein</fullName>
    </submittedName>
</protein>
<accession>A0ACC2VVR5</accession>
<keyword evidence="2" id="KW-1185">Reference proteome</keyword>
<proteinExistence type="predicted"/>